<dbReference type="PROSITE" id="PS51375">
    <property type="entry name" value="PPR"/>
    <property type="match status" value="8"/>
</dbReference>
<gene>
    <name evidence="3" type="ORF">GOP47_0022241</name>
</gene>
<dbReference type="GO" id="GO:0009451">
    <property type="term" value="P:RNA modification"/>
    <property type="evidence" value="ECO:0007669"/>
    <property type="project" value="InterPro"/>
</dbReference>
<comment type="caution">
    <text evidence="3">The sequence shown here is derived from an EMBL/GenBank/DDBJ whole genome shotgun (WGS) entry which is preliminary data.</text>
</comment>
<sequence>MPFQVSVQLLLRIVRNANVLKNSLYKARLRTFIFTHGLQGHSFFGNHLVFALVEAAHIHEAGRIFNMLASQNEMAWNVLLVGCVDHENYHEAFSLYDEMQKKGVLCPSAHTLVALLKACTKLVDWKRGMQIHTDICKNGWYKENVYIGSTLIDMYAKCGLMVKAQEVFDLLPSPNIVVWTSLIGGYIEHEKGEQALQCFNAMQKDGIMPDAPAFVLAIKACGTVKAIEKGQELHAEVERQGLLNWNPFLGSVLVNMYVKCNAFSQAKEIAKMLKLQNLASWNALVSGLAEQGHGNKALDCFKQMQRSGVSPNVVTLTSCVKACTISGNLDMGQSIHAELERLGVLETDFVACNALIDMHMKCGHLATARELFDKLPSRTIASWNSLIGGYVDHGHGDKAVNCFRSMRLVGVSPNHLTLVCGLKACSLLADVETGQEIHAEIESKGFLQDDGVGNSLINMYAKCGLLSTAQNVFDKLSVRDTASWTVLIVGYAENGYGEEALKRFEIMESEGASPNAATFVCSLRACSDWGWKEKGLELHAEIERRAMFFGEVVISVMNLYVGLGLIRNAREVFNRLSFKDEDSWNAMLVGYAEHGCDDEVIELFEQMQHEGATCNAVTFVWSLKSCGNSGAFEKGQDIHAELERLGWLKMDPSVSSVLIDMYINFGLLAKAKDVFDKLPVRDVVLWTAIISGYAENDQGEEALGLFKLMLCEGVSPNEVTLLCSLKACSSIGAADQGRELHIEIERKGLLGKEPLVGNTLVDMYASCGLLGKAQQVFEKLPFRTVVSCTALMAGYAQLGLSENVFQIYERMLLECIKPDSILFVVILNTCSRQGLLDESDTYFNVMSKEFGIVPREEHHYCMLDLVCRAGQFDKAERIVMKHPQYDDLVPWRTVLSACRNFGNVHFGRHAFCKALLLDNKDAASFALMSGIIREHSLEA</sequence>
<feature type="repeat" description="PPR" evidence="2">
    <location>
        <begin position="277"/>
        <end position="311"/>
    </location>
</feature>
<name>A0A9D4U8Z0_ADICA</name>
<dbReference type="InterPro" id="IPR002885">
    <property type="entry name" value="PPR_rpt"/>
</dbReference>
<dbReference type="EMBL" id="JABFUD020000021">
    <property type="protein sequence ID" value="KAI5063694.1"/>
    <property type="molecule type" value="Genomic_DNA"/>
</dbReference>
<dbReference type="FunFam" id="1.25.40.10:FF:000158">
    <property type="entry name" value="pentatricopeptide repeat-containing protein At2g33680"/>
    <property type="match status" value="1"/>
</dbReference>
<dbReference type="Pfam" id="PF01535">
    <property type="entry name" value="PPR"/>
    <property type="match status" value="5"/>
</dbReference>
<evidence type="ECO:0000313" key="3">
    <source>
        <dbReference type="EMBL" id="KAI5063694.1"/>
    </source>
</evidence>
<dbReference type="OrthoDB" id="10351773at2759"/>
<dbReference type="Pfam" id="PF13041">
    <property type="entry name" value="PPR_2"/>
    <property type="match status" value="6"/>
</dbReference>
<dbReference type="Gene3D" id="1.25.40.10">
    <property type="entry name" value="Tetratricopeptide repeat domain"/>
    <property type="match status" value="6"/>
</dbReference>
<dbReference type="Proteomes" id="UP000886520">
    <property type="component" value="Chromosome 21"/>
</dbReference>
<feature type="repeat" description="PPR" evidence="2">
    <location>
        <begin position="379"/>
        <end position="413"/>
    </location>
</feature>
<dbReference type="PANTHER" id="PTHR47926">
    <property type="entry name" value="PENTATRICOPEPTIDE REPEAT-CONTAINING PROTEIN"/>
    <property type="match status" value="1"/>
</dbReference>
<dbReference type="InterPro" id="IPR046960">
    <property type="entry name" value="PPR_At4g14850-like_plant"/>
</dbReference>
<dbReference type="InterPro" id="IPR011990">
    <property type="entry name" value="TPR-like_helical_dom_sf"/>
</dbReference>
<dbReference type="PANTHER" id="PTHR47926:SF533">
    <property type="entry name" value="DYW DOMAIN-CONTAINING PROTEIN"/>
    <property type="match status" value="1"/>
</dbReference>
<accession>A0A9D4U8Z0</accession>
<feature type="repeat" description="PPR" evidence="2">
    <location>
        <begin position="682"/>
        <end position="716"/>
    </location>
</feature>
<feature type="repeat" description="PPR" evidence="2">
    <location>
        <begin position="784"/>
        <end position="818"/>
    </location>
</feature>
<feature type="repeat" description="PPR" evidence="2">
    <location>
        <begin position="175"/>
        <end position="209"/>
    </location>
</feature>
<keyword evidence="4" id="KW-1185">Reference proteome</keyword>
<dbReference type="FunFam" id="1.25.40.10:FF:000031">
    <property type="entry name" value="Pentatricopeptide repeat-containing protein mitochondrial"/>
    <property type="match status" value="2"/>
</dbReference>
<evidence type="ECO:0000256" key="2">
    <source>
        <dbReference type="PROSITE-ProRule" id="PRU00708"/>
    </source>
</evidence>
<dbReference type="AlphaFoldDB" id="A0A9D4U8Z0"/>
<dbReference type="NCBIfam" id="TIGR00756">
    <property type="entry name" value="PPR"/>
    <property type="match status" value="8"/>
</dbReference>
<dbReference type="FunFam" id="1.25.40.10:FF:000285">
    <property type="entry name" value="Pentatricopeptide repeat-containing protein, chloroplastic"/>
    <property type="match status" value="1"/>
</dbReference>
<evidence type="ECO:0008006" key="5">
    <source>
        <dbReference type="Google" id="ProtNLM"/>
    </source>
</evidence>
<dbReference type="GO" id="GO:0003723">
    <property type="term" value="F:RNA binding"/>
    <property type="evidence" value="ECO:0007669"/>
    <property type="project" value="InterPro"/>
</dbReference>
<evidence type="ECO:0000256" key="1">
    <source>
        <dbReference type="ARBA" id="ARBA00022737"/>
    </source>
</evidence>
<proteinExistence type="predicted"/>
<keyword evidence="1" id="KW-0677">Repeat</keyword>
<feature type="repeat" description="PPR" evidence="2">
    <location>
        <begin position="580"/>
        <end position="614"/>
    </location>
</feature>
<feature type="repeat" description="PPR" evidence="2">
    <location>
        <begin position="480"/>
        <end position="514"/>
    </location>
</feature>
<organism evidence="3 4">
    <name type="scientific">Adiantum capillus-veneris</name>
    <name type="common">Maidenhair fern</name>
    <dbReference type="NCBI Taxonomy" id="13818"/>
    <lineage>
        <taxon>Eukaryota</taxon>
        <taxon>Viridiplantae</taxon>
        <taxon>Streptophyta</taxon>
        <taxon>Embryophyta</taxon>
        <taxon>Tracheophyta</taxon>
        <taxon>Polypodiopsida</taxon>
        <taxon>Polypodiidae</taxon>
        <taxon>Polypodiales</taxon>
        <taxon>Pteridineae</taxon>
        <taxon>Pteridaceae</taxon>
        <taxon>Vittarioideae</taxon>
        <taxon>Adiantum</taxon>
    </lineage>
</organism>
<dbReference type="Pfam" id="PF13812">
    <property type="entry name" value="PPR_3"/>
    <property type="match status" value="1"/>
</dbReference>
<evidence type="ECO:0000313" key="4">
    <source>
        <dbReference type="Proteomes" id="UP000886520"/>
    </source>
</evidence>
<feature type="repeat" description="PPR" evidence="2">
    <location>
        <begin position="72"/>
        <end position="106"/>
    </location>
</feature>
<dbReference type="GO" id="GO:0048731">
    <property type="term" value="P:system development"/>
    <property type="evidence" value="ECO:0007669"/>
    <property type="project" value="UniProtKB-ARBA"/>
</dbReference>
<protein>
    <recommendedName>
        <fullName evidence="5">Pentatricopeptide repeat-containing protein</fullName>
    </recommendedName>
</protein>
<reference evidence="3" key="1">
    <citation type="submission" date="2021-01" db="EMBL/GenBank/DDBJ databases">
        <title>Adiantum capillus-veneris genome.</title>
        <authorList>
            <person name="Fang Y."/>
            <person name="Liao Q."/>
        </authorList>
    </citation>
    <scope>NUCLEOTIDE SEQUENCE</scope>
    <source>
        <strain evidence="3">H3</strain>
        <tissue evidence="3">Leaf</tissue>
    </source>
</reference>